<organism evidence="1 2">
    <name type="scientific">Ruminobacter amylophilus</name>
    <dbReference type="NCBI Taxonomy" id="867"/>
    <lineage>
        <taxon>Bacteria</taxon>
        <taxon>Pseudomonadati</taxon>
        <taxon>Pseudomonadota</taxon>
        <taxon>Gammaproteobacteria</taxon>
        <taxon>Aeromonadales</taxon>
        <taxon>Succinivibrionaceae</taxon>
        <taxon>Ruminobacter</taxon>
    </lineage>
</organism>
<name>A0A662ZG11_9GAMM</name>
<reference evidence="1 2" key="1">
    <citation type="submission" date="2016-10" db="EMBL/GenBank/DDBJ databases">
        <authorList>
            <person name="Varghese N."/>
            <person name="Submissions S."/>
        </authorList>
    </citation>
    <scope>NUCLEOTIDE SEQUENCE [LARGE SCALE GENOMIC DNA]</scope>
    <source>
        <strain evidence="1 2">DSM 1361</strain>
    </source>
</reference>
<evidence type="ECO:0000313" key="2">
    <source>
        <dbReference type="Proteomes" id="UP000243745"/>
    </source>
</evidence>
<proteinExistence type="predicted"/>
<keyword evidence="2" id="KW-1185">Reference proteome</keyword>
<protein>
    <submittedName>
        <fullName evidence="1">WYL domain-containing protein</fullName>
    </submittedName>
</protein>
<accession>A0A662ZG11</accession>
<dbReference type="AlphaFoldDB" id="A0A662ZG11"/>
<dbReference type="Proteomes" id="UP000243745">
    <property type="component" value="Unassembled WGS sequence"/>
</dbReference>
<sequence length="464" mass="54574">MRSKKNNNSDNHNTQYMTYILRPNQLLKMRETLRSIFIFPNESKHKIAERISVTAAEKNNNTANKKQGVTLSRRFVALVENLLNLGYEIKTKVRDENGHPVYHGNSCCSSYGHTPCHNYMTFFKIYCCLNDQNLFLMKFLLSSLYETTFTVRQMSDKCNFLFYDSEGDDKQDHYKKYGDRAKLLHRNGILKYEKRKYSISDSYTIDSVFGNMNQNIIDFINFFTIYSPVGLPGFYISNILNIFYEGQFTRDNFIYKFYNPFPTINQEIKYNLLYYISMKRSVKISYFKEEYTGNSRKNKIRVTCVPLKILYRQLVCREYLLAHGAEDDNFISVRLDNITSVDPGEPVSADEFNVLTEKLNRLNINSSRISENPDMVKIKFQIPPEEKYVLNRLERQANHNSKIICEDPERHIYAYSSEISDENEMQSWLKTFIGRIVNISTTGKQLGEQFSSDLKQMMEMYNVK</sequence>
<dbReference type="EMBL" id="FOXF01000007">
    <property type="protein sequence ID" value="SFP17604.1"/>
    <property type="molecule type" value="Genomic_DNA"/>
</dbReference>
<gene>
    <name evidence="1" type="ORF">SAMN02910344_00641</name>
</gene>
<dbReference type="RefSeq" id="WP_093140873.1">
    <property type="nucleotide sequence ID" value="NZ_FOXF01000007.1"/>
</dbReference>
<evidence type="ECO:0000313" key="1">
    <source>
        <dbReference type="EMBL" id="SFP17604.1"/>
    </source>
</evidence>
<dbReference type="OrthoDB" id="9814277at2"/>